<evidence type="ECO:0000313" key="1">
    <source>
        <dbReference type="EMBL" id="KAL3808811.1"/>
    </source>
</evidence>
<proteinExistence type="predicted"/>
<comment type="caution">
    <text evidence="1">The sequence shown here is derived from an EMBL/GenBank/DDBJ whole genome shotgun (WGS) entry which is preliminary data.</text>
</comment>
<reference evidence="1 2" key="1">
    <citation type="submission" date="2024-10" db="EMBL/GenBank/DDBJ databases">
        <title>Updated reference genomes for cyclostephanoid diatoms.</title>
        <authorList>
            <person name="Roberts W.R."/>
            <person name="Alverson A.J."/>
        </authorList>
    </citation>
    <scope>NUCLEOTIDE SEQUENCE [LARGE SCALE GENOMIC DNA]</scope>
    <source>
        <strain evidence="1 2">AJA228-03</strain>
    </source>
</reference>
<protein>
    <submittedName>
        <fullName evidence="1">Uncharacterized protein</fullName>
    </submittedName>
</protein>
<dbReference type="AlphaFoldDB" id="A0ABD3REM8"/>
<gene>
    <name evidence="1" type="ORF">ACHAXA_001120</name>
</gene>
<name>A0ABD3REM8_9STRA</name>
<sequence length="99" mass="11320">MKHIGTLIIELLHPRETFRMSKCTTNGWMVPLVERGTMDDNYNYNADNDGGYGDGEGEYGELRIVWGKEGVIFDPVMQIWQISIGLELKVNDIDEPKDE</sequence>
<evidence type="ECO:0000313" key="2">
    <source>
        <dbReference type="Proteomes" id="UP001530377"/>
    </source>
</evidence>
<organism evidence="1 2">
    <name type="scientific">Cyclostephanos tholiformis</name>
    <dbReference type="NCBI Taxonomy" id="382380"/>
    <lineage>
        <taxon>Eukaryota</taxon>
        <taxon>Sar</taxon>
        <taxon>Stramenopiles</taxon>
        <taxon>Ochrophyta</taxon>
        <taxon>Bacillariophyta</taxon>
        <taxon>Coscinodiscophyceae</taxon>
        <taxon>Thalassiosirophycidae</taxon>
        <taxon>Stephanodiscales</taxon>
        <taxon>Stephanodiscaceae</taxon>
        <taxon>Cyclostephanos</taxon>
    </lineage>
</organism>
<accession>A0ABD3REM8</accession>
<dbReference type="EMBL" id="JALLPB020000468">
    <property type="protein sequence ID" value="KAL3808811.1"/>
    <property type="molecule type" value="Genomic_DNA"/>
</dbReference>
<keyword evidence="2" id="KW-1185">Reference proteome</keyword>
<dbReference type="Proteomes" id="UP001530377">
    <property type="component" value="Unassembled WGS sequence"/>
</dbReference>